<feature type="compositionally biased region" description="Acidic residues" evidence="8">
    <location>
        <begin position="67"/>
        <end position="76"/>
    </location>
</feature>
<evidence type="ECO:0000256" key="7">
    <source>
        <dbReference type="ARBA" id="ARBA00023274"/>
    </source>
</evidence>
<feature type="region of interest" description="Disordered" evidence="8">
    <location>
        <begin position="1"/>
        <end position="127"/>
    </location>
</feature>
<dbReference type="Pfam" id="PF14615">
    <property type="entry name" value="Rsa3"/>
    <property type="match status" value="1"/>
</dbReference>
<feature type="domain" description="Ribosome-assembly protein 3 C-terminal" evidence="9">
    <location>
        <begin position="136"/>
        <end position="181"/>
    </location>
</feature>
<dbReference type="GO" id="GO:0005730">
    <property type="term" value="C:nucleolus"/>
    <property type="evidence" value="ECO:0007669"/>
    <property type="project" value="UniProtKB-SubCell"/>
</dbReference>
<evidence type="ECO:0000256" key="2">
    <source>
        <dbReference type="ARBA" id="ARBA00004604"/>
    </source>
</evidence>
<dbReference type="OrthoDB" id="69550at2759"/>
<evidence type="ECO:0000313" key="11">
    <source>
        <dbReference type="Proteomes" id="UP000092154"/>
    </source>
</evidence>
<dbReference type="EMBL" id="KV448190">
    <property type="protein sequence ID" value="OAX41107.1"/>
    <property type="molecule type" value="Genomic_DNA"/>
</dbReference>
<sequence length="200" mass="21452">MGPSAPKPARRRNRKRKRRAASSDSSSSDDNSSSDESTQPKHQIQALPTKVPQSDTTSSSSSSSSDSDSESDDDDAGASIAKKQVQVDNPTVPHEKGAPRRNSPSPPLPSAEIPSFLPSNPPADDMAHDQAMKDKFRKFWMSSIAEGFKEDLEEIRKEPNLGPSRLALLIDSLAVGADIFTSSVSGSGKEMNEVDVVMGE</sequence>
<evidence type="ECO:0000256" key="5">
    <source>
        <dbReference type="ARBA" id="ARBA00022517"/>
    </source>
</evidence>
<keyword evidence="7" id="KW-0687">Ribonucleoprotein</keyword>
<dbReference type="Proteomes" id="UP000092154">
    <property type="component" value="Unassembled WGS sequence"/>
</dbReference>
<proteinExistence type="inferred from homology"/>
<evidence type="ECO:0000256" key="3">
    <source>
        <dbReference type="ARBA" id="ARBA00006256"/>
    </source>
</evidence>
<comment type="subcellular location">
    <subcellularLocation>
        <location evidence="2">Nucleus</location>
        <location evidence="2">Nucleolus</location>
    </subcellularLocation>
</comment>
<keyword evidence="6" id="KW-0539">Nucleus</keyword>
<evidence type="ECO:0000313" key="10">
    <source>
        <dbReference type="EMBL" id="OAX41107.1"/>
    </source>
</evidence>
<keyword evidence="5" id="KW-0690">Ribosome biogenesis</keyword>
<comment type="similarity">
    <text evidence="3">Belongs to the RSA3 family.</text>
</comment>
<feature type="compositionally biased region" description="Low complexity" evidence="8">
    <location>
        <begin position="22"/>
        <end position="35"/>
    </location>
</feature>
<comment type="function">
    <text evidence="1">Required for efficient biogenesis of the 60S ribosomal subunit.</text>
</comment>
<organism evidence="10 11">
    <name type="scientific">Rhizopogon vinicolor AM-OR11-026</name>
    <dbReference type="NCBI Taxonomy" id="1314800"/>
    <lineage>
        <taxon>Eukaryota</taxon>
        <taxon>Fungi</taxon>
        <taxon>Dikarya</taxon>
        <taxon>Basidiomycota</taxon>
        <taxon>Agaricomycotina</taxon>
        <taxon>Agaricomycetes</taxon>
        <taxon>Agaricomycetidae</taxon>
        <taxon>Boletales</taxon>
        <taxon>Suillineae</taxon>
        <taxon>Rhizopogonaceae</taxon>
        <taxon>Rhizopogon</taxon>
    </lineage>
</organism>
<protein>
    <recommendedName>
        <fullName evidence="4">Ribosome assembly protein 3</fullName>
    </recommendedName>
</protein>
<gene>
    <name evidence="10" type="ORF">K503DRAFT_767969</name>
</gene>
<dbReference type="AlphaFoldDB" id="A0A1B7N8F1"/>
<dbReference type="InParanoid" id="A0A1B7N8F1"/>
<keyword evidence="11" id="KW-1185">Reference proteome</keyword>
<dbReference type="PANTHER" id="PTHR28127:SF1">
    <property type="entry name" value="RIBOSOME ASSEMBLY PROTEIN 3"/>
    <property type="match status" value="1"/>
</dbReference>
<name>A0A1B7N8F1_9AGAM</name>
<evidence type="ECO:0000256" key="6">
    <source>
        <dbReference type="ARBA" id="ARBA00023242"/>
    </source>
</evidence>
<dbReference type="GO" id="GO:0000027">
    <property type="term" value="P:ribosomal large subunit assembly"/>
    <property type="evidence" value="ECO:0007669"/>
    <property type="project" value="TreeGrafter"/>
</dbReference>
<evidence type="ECO:0000256" key="8">
    <source>
        <dbReference type="SAM" id="MobiDB-lite"/>
    </source>
</evidence>
<dbReference type="PANTHER" id="PTHR28127">
    <property type="entry name" value="RIBOSOME ASSEMBLY PROTEIN 3"/>
    <property type="match status" value="1"/>
</dbReference>
<dbReference type="InterPro" id="IPR051898">
    <property type="entry name" value="Ribosome_Assembly_3"/>
</dbReference>
<evidence type="ECO:0000259" key="9">
    <source>
        <dbReference type="Pfam" id="PF14615"/>
    </source>
</evidence>
<reference evidence="10 11" key="1">
    <citation type="submission" date="2016-06" db="EMBL/GenBank/DDBJ databases">
        <title>Comparative genomics of the ectomycorrhizal sister species Rhizopogon vinicolor and Rhizopogon vesiculosus (Basidiomycota: Boletales) reveals a divergence of the mating type B locus.</title>
        <authorList>
            <consortium name="DOE Joint Genome Institute"/>
            <person name="Mujic A.B."/>
            <person name="Kuo A."/>
            <person name="Tritt A."/>
            <person name="Lipzen A."/>
            <person name="Chen C."/>
            <person name="Johnson J."/>
            <person name="Sharma A."/>
            <person name="Barry K."/>
            <person name="Grigoriev I.V."/>
            <person name="Spatafora J.W."/>
        </authorList>
    </citation>
    <scope>NUCLEOTIDE SEQUENCE [LARGE SCALE GENOMIC DNA]</scope>
    <source>
        <strain evidence="10 11">AM-OR11-026</strain>
    </source>
</reference>
<feature type="compositionally biased region" description="Basic residues" evidence="8">
    <location>
        <begin position="8"/>
        <end position="20"/>
    </location>
</feature>
<dbReference type="GO" id="GO:0030687">
    <property type="term" value="C:preribosome, large subunit precursor"/>
    <property type="evidence" value="ECO:0007669"/>
    <property type="project" value="TreeGrafter"/>
</dbReference>
<evidence type="ECO:0000256" key="4">
    <source>
        <dbReference type="ARBA" id="ARBA00015339"/>
    </source>
</evidence>
<accession>A0A1B7N8F1</accession>
<feature type="compositionally biased region" description="Low complexity" evidence="8">
    <location>
        <begin position="54"/>
        <end position="66"/>
    </location>
</feature>
<dbReference type="InterPro" id="IPR028217">
    <property type="entry name" value="Rsa3_C"/>
</dbReference>
<evidence type="ECO:0000256" key="1">
    <source>
        <dbReference type="ARBA" id="ARBA00003035"/>
    </source>
</evidence>
<dbReference type="STRING" id="1314800.A0A1B7N8F1"/>